<dbReference type="Pfam" id="PF14397">
    <property type="entry name" value="ATPgrasp_ST"/>
    <property type="match status" value="1"/>
</dbReference>
<dbReference type="SUPFAM" id="SSF56059">
    <property type="entry name" value="Glutathione synthetase ATP-binding domain-like"/>
    <property type="match status" value="1"/>
</dbReference>
<feature type="domain" description="Alpha-L-glutamate ligase-related protein ATP-grasp" evidence="1">
    <location>
        <begin position="65"/>
        <end position="324"/>
    </location>
</feature>
<protein>
    <recommendedName>
        <fullName evidence="1">Alpha-L-glutamate ligase-related protein ATP-grasp domain-containing protein</fullName>
    </recommendedName>
</protein>
<evidence type="ECO:0000313" key="3">
    <source>
        <dbReference type="Proteomes" id="UP000569732"/>
    </source>
</evidence>
<dbReference type="Proteomes" id="UP000569732">
    <property type="component" value="Unassembled WGS sequence"/>
</dbReference>
<keyword evidence="3" id="KW-1185">Reference proteome</keyword>
<dbReference type="RefSeq" id="WP_180568238.1">
    <property type="nucleotide sequence ID" value="NZ_JACCKB010000011.1"/>
</dbReference>
<accession>A0A853HWT9</accession>
<dbReference type="InterPro" id="IPR039523">
    <property type="entry name" value="RimK-rel_E_lig_ATP-grasp"/>
</dbReference>
<reference evidence="2 3" key="1">
    <citation type="submission" date="2020-07" db="EMBL/GenBank/DDBJ databases">
        <title>Endozoicomonas sp. nov., isolated from sediment.</title>
        <authorList>
            <person name="Gu T."/>
        </authorList>
    </citation>
    <scope>NUCLEOTIDE SEQUENCE [LARGE SCALE GENOMIC DNA]</scope>
    <source>
        <strain evidence="2 3">SM1973</strain>
    </source>
</reference>
<dbReference type="AlphaFoldDB" id="A0A853HWT9"/>
<name>A0A853HWT9_9GAMM</name>
<comment type="caution">
    <text evidence="2">The sequence shown here is derived from an EMBL/GenBank/DDBJ whole genome shotgun (WGS) entry which is preliminary data.</text>
</comment>
<sequence>MVQKIVDVTSSLNAFSKQNQVSFFYVLWRFIICYLKGFGLKEFLSYPLLYEIPANLIRYREYSIFEKRVNPRSTGIVEFDKWIQSCVWKANNIPHVKTYGFMGPRASVYQLGERTLVNKKISEVLELIPCPFVIKPAGGGHGDGFDIVDEYDKQSNIVQLRSGKRISVEDFQREYFSKCDWIFQELVVQHETLKQINSSSVNTARILTATNEKGEFILLDGMMKFGTAGSMIDNMGAGGIGCHIDDNGKLSKGYSVNGNKIFECHPDSGISLTGITIPFYQEVIDTVKTAHSCLPRPQFLGWDVAITPNGPVIVEVNSFMAVYVNQKHDNGYRQTGLKEFLEG</sequence>
<proteinExistence type="predicted"/>
<organism evidence="2 3">
    <name type="scientific">Spartinivicinus marinus</name>
    <dbReference type="NCBI Taxonomy" id="2994442"/>
    <lineage>
        <taxon>Bacteria</taxon>
        <taxon>Pseudomonadati</taxon>
        <taxon>Pseudomonadota</taxon>
        <taxon>Gammaproteobacteria</taxon>
        <taxon>Oceanospirillales</taxon>
        <taxon>Zooshikellaceae</taxon>
        <taxon>Spartinivicinus</taxon>
    </lineage>
</organism>
<dbReference type="EMBL" id="JACCKB010000011">
    <property type="protein sequence ID" value="NYZ66210.1"/>
    <property type="molecule type" value="Genomic_DNA"/>
</dbReference>
<evidence type="ECO:0000313" key="2">
    <source>
        <dbReference type="EMBL" id="NYZ66210.1"/>
    </source>
</evidence>
<gene>
    <name evidence="2" type="ORF">H0A36_09305</name>
</gene>
<evidence type="ECO:0000259" key="1">
    <source>
        <dbReference type="Pfam" id="PF14397"/>
    </source>
</evidence>